<feature type="non-terminal residue" evidence="1">
    <location>
        <position position="23"/>
    </location>
</feature>
<name>A0A383DVG9_9ZZZZ</name>
<evidence type="ECO:0000313" key="1">
    <source>
        <dbReference type="EMBL" id="SVE48481.1"/>
    </source>
</evidence>
<protein>
    <submittedName>
        <fullName evidence="1">Uncharacterized protein</fullName>
    </submittedName>
</protein>
<proteinExistence type="predicted"/>
<gene>
    <name evidence="1" type="ORF">METZ01_LOCUS501335</name>
</gene>
<dbReference type="EMBL" id="UINC01220527">
    <property type="protein sequence ID" value="SVE48481.1"/>
    <property type="molecule type" value="Genomic_DNA"/>
</dbReference>
<dbReference type="AlphaFoldDB" id="A0A383DVG9"/>
<organism evidence="1">
    <name type="scientific">marine metagenome</name>
    <dbReference type="NCBI Taxonomy" id="408172"/>
    <lineage>
        <taxon>unclassified sequences</taxon>
        <taxon>metagenomes</taxon>
        <taxon>ecological metagenomes</taxon>
    </lineage>
</organism>
<reference evidence="1" key="1">
    <citation type="submission" date="2018-05" db="EMBL/GenBank/DDBJ databases">
        <authorList>
            <person name="Lanie J.A."/>
            <person name="Ng W.-L."/>
            <person name="Kazmierczak K.M."/>
            <person name="Andrzejewski T.M."/>
            <person name="Davidsen T.M."/>
            <person name="Wayne K.J."/>
            <person name="Tettelin H."/>
            <person name="Glass J.I."/>
            <person name="Rusch D."/>
            <person name="Podicherti R."/>
            <person name="Tsui H.-C.T."/>
            <person name="Winkler M.E."/>
        </authorList>
    </citation>
    <scope>NUCLEOTIDE SEQUENCE</scope>
</reference>
<sequence>MLLKSYLYLFVSKHLVFEQHADF</sequence>
<accession>A0A383DVG9</accession>